<dbReference type="SUPFAM" id="SSF52151">
    <property type="entry name" value="FabD/lysophospholipase-like"/>
    <property type="match status" value="1"/>
</dbReference>
<evidence type="ECO:0000313" key="7">
    <source>
        <dbReference type="Proteomes" id="UP001222275"/>
    </source>
</evidence>
<dbReference type="PANTHER" id="PTHR14226">
    <property type="entry name" value="NEUROPATHY TARGET ESTERASE/SWISS CHEESE D.MELANOGASTER"/>
    <property type="match status" value="1"/>
</dbReference>
<reference evidence="6 7" key="1">
    <citation type="submission" date="2022-06" db="EMBL/GenBank/DDBJ databases">
        <title>Thiomicrohabdus sp. nov, an obligately chemolithoautotrophic, sulfur-oxidizing bacterium isolated from beach of Guanyin Mountain. Amoy.</title>
        <authorList>
            <person name="Zhu H."/>
        </authorList>
    </citation>
    <scope>NUCLEOTIDE SEQUENCE [LARGE SCALE GENOMIC DNA]</scope>
    <source>
        <strain evidence="6 7">XGS-01</strain>
    </source>
</reference>
<gene>
    <name evidence="6" type="ORF">NR989_02055</name>
</gene>
<dbReference type="InterPro" id="IPR002641">
    <property type="entry name" value="PNPLA_dom"/>
</dbReference>
<feature type="domain" description="PNPLA" evidence="5">
    <location>
        <begin position="62"/>
        <end position="298"/>
    </location>
</feature>
<dbReference type="PANTHER" id="PTHR14226:SF78">
    <property type="entry name" value="SLR0060 PROTEIN"/>
    <property type="match status" value="1"/>
</dbReference>
<evidence type="ECO:0000256" key="4">
    <source>
        <dbReference type="PROSITE-ProRule" id="PRU01161"/>
    </source>
</evidence>
<sequence length="455" mass="50611">MLTGSNLKRIFILLTLSFLSGCSSYGVINNVEQNNQSKSLDASYSLQSVIKNKPQGKIALVLTFSGGGTRAAALAYGVLKELNDTKTRYQDKSLRLLDEVDIISSVSGGSFIAAYYGLNGKRTFEDFEVTMLKQDIEGELISGVLNPFRWFKETGRTEMAIQLYNTSIFKDATFADLNKPGRPLILINATDLSNGVRFSFTQEYFDLICSDIGSFPVSKAVTASSAVPVVFNPVVVKNYHPCENKSRQKLVELAKMATNNYELKQAVDGLKDYTDTHYPYLQLVDGGITDNLGLRAIYEAIELAGGAQAFMTQVGKHNVKHIAVISVDASTLTNKPIRLSNKAPTIQQSVDAMTDIQIHRYNMATLQLFEKSLKKWGEELSTSTQKVEPHFIKLNFDQLSSDEERAEFNLIPTSLTLTEPEITKLIKAGRSLLRNNLQFQRLLQVLNNDQTSKIQ</sequence>
<dbReference type="PROSITE" id="PS51635">
    <property type="entry name" value="PNPLA"/>
    <property type="match status" value="1"/>
</dbReference>
<proteinExistence type="predicted"/>
<dbReference type="InterPro" id="IPR016035">
    <property type="entry name" value="Acyl_Trfase/lysoPLipase"/>
</dbReference>
<evidence type="ECO:0000259" key="5">
    <source>
        <dbReference type="PROSITE" id="PS51635"/>
    </source>
</evidence>
<evidence type="ECO:0000256" key="2">
    <source>
        <dbReference type="ARBA" id="ARBA00022963"/>
    </source>
</evidence>
<evidence type="ECO:0000313" key="6">
    <source>
        <dbReference type="EMBL" id="WEJ63055.1"/>
    </source>
</evidence>
<dbReference type="RefSeq" id="WP_275595308.1">
    <property type="nucleotide sequence ID" value="NZ_CP102381.1"/>
</dbReference>
<feature type="active site" description="Nucleophile" evidence="4">
    <location>
        <position position="107"/>
    </location>
</feature>
<accession>A0ABY8CAP9</accession>
<dbReference type="Proteomes" id="UP001222275">
    <property type="component" value="Chromosome"/>
</dbReference>
<name>A0ABY8CAP9_9GAMM</name>
<keyword evidence="7" id="KW-1185">Reference proteome</keyword>
<keyword evidence="2 4" id="KW-0442">Lipid degradation</keyword>
<feature type="short sequence motif" description="DGA/G" evidence="4">
    <location>
        <begin position="285"/>
        <end position="287"/>
    </location>
</feature>
<feature type="active site" description="Proton acceptor" evidence="4">
    <location>
        <position position="285"/>
    </location>
</feature>
<keyword evidence="3 4" id="KW-0443">Lipid metabolism</keyword>
<dbReference type="EMBL" id="CP102381">
    <property type="protein sequence ID" value="WEJ63055.1"/>
    <property type="molecule type" value="Genomic_DNA"/>
</dbReference>
<dbReference type="Pfam" id="PF01734">
    <property type="entry name" value="Patatin"/>
    <property type="match status" value="1"/>
</dbReference>
<organism evidence="6 7">
    <name type="scientific">Thiomicrorhabdus lithotrophica</name>
    <dbReference type="NCBI Taxonomy" id="2949997"/>
    <lineage>
        <taxon>Bacteria</taxon>
        <taxon>Pseudomonadati</taxon>
        <taxon>Pseudomonadota</taxon>
        <taxon>Gammaproteobacteria</taxon>
        <taxon>Thiotrichales</taxon>
        <taxon>Piscirickettsiaceae</taxon>
        <taxon>Thiomicrorhabdus</taxon>
    </lineage>
</organism>
<evidence type="ECO:0000256" key="3">
    <source>
        <dbReference type="ARBA" id="ARBA00023098"/>
    </source>
</evidence>
<comment type="caution">
    <text evidence="4">Lacks conserved residue(s) required for the propagation of feature annotation.</text>
</comment>
<dbReference type="InterPro" id="IPR050301">
    <property type="entry name" value="NTE"/>
</dbReference>
<keyword evidence="1 4" id="KW-0378">Hydrolase</keyword>
<dbReference type="Gene3D" id="3.40.1090.10">
    <property type="entry name" value="Cytosolic phospholipase A2 catalytic domain"/>
    <property type="match status" value="1"/>
</dbReference>
<evidence type="ECO:0000256" key="1">
    <source>
        <dbReference type="ARBA" id="ARBA00022801"/>
    </source>
</evidence>
<protein>
    <submittedName>
        <fullName evidence="6">Patatin-like phospholipase family protein</fullName>
    </submittedName>
</protein>